<reference evidence="1 2" key="1">
    <citation type="submission" date="2018-06" db="EMBL/GenBank/DDBJ databases">
        <authorList>
            <consortium name="Pathogen Informatics"/>
            <person name="Doyle S."/>
        </authorList>
    </citation>
    <scope>NUCLEOTIDE SEQUENCE [LARGE SCALE GENOMIC DNA]</scope>
    <source>
        <strain evidence="1 2">NCTC11413</strain>
    </source>
</reference>
<dbReference type="AlphaFoldDB" id="A0A377H8U6"/>
<sequence>MGIGVLDSDFISARDLQIEYFSRTGKEININILLEVAFLKVYFYLSYSNEILKFANGAFESLLDKSNISFNLIHPSGQYIFSYNNNHMGTSPKIINNKDESYYFNPFNLSAKVIYKQKVNKIFKDIDCYNIVLNHDIKFSSFFIARFNEENNNHINFISKYSLLENRFIDDKYTDEEVAELKIKIYNVSIDSISRVANLDSIYFLKSDIDSILKLYDLSINNELIELSERDTTYRETNKELSSTKEENIIQNKKIEPNKDLSSTKEEAYKQIIKGLICLANPNFEYPLKRKKMLKSDNSYNCNAIADKLVSVLEKLKNEGKIVSNTRGNTTVRTYIDDIIKELNQK</sequence>
<dbReference type="Proteomes" id="UP000254232">
    <property type="component" value="Unassembled WGS sequence"/>
</dbReference>
<organism evidence="1 2">
    <name type="scientific">Gallibacterium anatis</name>
    <dbReference type="NCBI Taxonomy" id="750"/>
    <lineage>
        <taxon>Bacteria</taxon>
        <taxon>Pseudomonadati</taxon>
        <taxon>Pseudomonadota</taxon>
        <taxon>Gammaproteobacteria</taxon>
        <taxon>Pasteurellales</taxon>
        <taxon>Pasteurellaceae</taxon>
        <taxon>Gallibacterium</taxon>
    </lineage>
</organism>
<proteinExistence type="predicted"/>
<accession>A0A377H8U6</accession>
<dbReference type="GeneID" id="77263873"/>
<dbReference type="RefSeq" id="WP_018346108.1">
    <property type="nucleotide sequence ID" value="NZ_UGGZ01000001.1"/>
</dbReference>
<evidence type="ECO:0000313" key="2">
    <source>
        <dbReference type="Proteomes" id="UP000254232"/>
    </source>
</evidence>
<dbReference type="EMBL" id="UGGZ01000001">
    <property type="protein sequence ID" value="STO38778.1"/>
    <property type="molecule type" value="Genomic_DNA"/>
</dbReference>
<name>A0A377H8U6_9PAST</name>
<protein>
    <submittedName>
        <fullName evidence="1">Uncharacterized protein</fullName>
    </submittedName>
</protein>
<evidence type="ECO:0000313" key="1">
    <source>
        <dbReference type="EMBL" id="STO38778.1"/>
    </source>
</evidence>
<gene>
    <name evidence="1" type="ORF">NCTC11413_01919</name>
</gene>